<keyword evidence="4" id="KW-0378">Hydrolase</keyword>
<keyword evidence="3" id="KW-0963">Cytoplasm</keyword>
<comment type="function">
    <text evidence="7">Protein-tyrosine phosphatase that could participate in the transfer of hydrophobic ligands or in functions of the Golgi apparatus.</text>
</comment>
<evidence type="ECO:0000256" key="8">
    <source>
        <dbReference type="ARBA" id="ARBA00060781"/>
    </source>
</evidence>
<dbReference type="HOGENOM" id="CLU_016977_1_0_1"/>
<dbReference type="InterPro" id="IPR001251">
    <property type="entry name" value="CRAL-TRIO_dom"/>
</dbReference>
<dbReference type="SUPFAM" id="SSF46938">
    <property type="entry name" value="CRAL/TRIO N-terminal domain"/>
    <property type="match status" value="1"/>
</dbReference>
<dbReference type="SMART" id="SM00404">
    <property type="entry name" value="PTPc_motif"/>
    <property type="match status" value="1"/>
</dbReference>
<comment type="similarity">
    <text evidence="8">Belongs to the protein-tyrosine phosphatase family. Non-receptor class 3 subfamily.</text>
</comment>
<feature type="compositionally biased region" description="Basic and acidic residues" evidence="10">
    <location>
        <begin position="365"/>
        <end position="375"/>
    </location>
</feature>
<dbReference type="InterPro" id="IPR029021">
    <property type="entry name" value="Prot-tyrosine_phosphatase-like"/>
</dbReference>
<feature type="compositionally biased region" description="Basic and acidic residues" evidence="10">
    <location>
        <begin position="335"/>
        <end position="356"/>
    </location>
</feature>
<evidence type="ECO:0000256" key="6">
    <source>
        <dbReference type="ARBA" id="ARBA00022990"/>
    </source>
</evidence>
<dbReference type="FunCoup" id="K1QFA5">
    <property type="interactions" value="796"/>
</dbReference>
<sequence>MDNSVLTEEERKKVSAFQDKVNKQRRKDGQDSLPWNMAVKFLMARKFDCQRALELYLNHENEQCNKACMLSSSAFLRLITKKWALDAGIDITGIDSPLAIVETRHREDLTVIQASDELLKRELYTEKFTILSGRDKNGAAIALFTARIHQPSLTSHQLVLKALVYQLDAALESIETQRNGLVFIYDMTESKYSNFDYELSKKILNMLKGGYPARLKKVLIVTAPLWFKAPFKILRLFVKEKLRDRASTCIHLYFAVYTINLSQLTHHIPQDALPEQLGGKFITNHKAWLQLCSRVALKEDPDMNTYFVSCKRPSTGDEQGSSCRSMSSDLSENMLHSDIDSEESKETVNEKQNNEDLEKEDSSDEKEVIVEKDDSLNLVPSKRRIDSVGNKDSVKRAAQETNSENNIDVDSVDAPRKKRPTSSTSSMSNNAVEDSLHMPEEDGMDLDQLVEYTRSMRRRGLMEEYASIKMEPPAGTFTVSKAKHNLPKNRYSDVLCLDHSRVKLSTQSNDPSSDYINANYVDGYMQKNAYISTQGPLPRTFGDFWRMVWEEQVMVIVMTTKAVERGRAKCGQYWPPEEDGEEQHENFLVINTRSLIQRSFFSNESRQIYHLQFTSWPDYGTPSSAAAFLEFLFKVRACQEEAVSSLGSEWQGHALGPPIVVHCSAGIGRTGTFITTDISLRRLEHIQTVNIRETVRRIRSQRAFSIQMPDQYVFCHFAIIEHGMQEGVVGDVDWTGFDDSDSDMSD</sequence>
<dbReference type="PRINTS" id="PR00700">
    <property type="entry name" value="PRTYPHPHTASE"/>
</dbReference>
<feature type="region of interest" description="Disordered" evidence="10">
    <location>
        <begin position="1"/>
        <end position="29"/>
    </location>
</feature>
<reference evidence="14" key="1">
    <citation type="journal article" date="2012" name="Nature">
        <title>The oyster genome reveals stress adaptation and complexity of shell formation.</title>
        <authorList>
            <person name="Zhang G."/>
            <person name="Fang X."/>
            <person name="Guo X."/>
            <person name="Li L."/>
            <person name="Luo R."/>
            <person name="Xu F."/>
            <person name="Yang P."/>
            <person name="Zhang L."/>
            <person name="Wang X."/>
            <person name="Qi H."/>
            <person name="Xiong Z."/>
            <person name="Que H."/>
            <person name="Xie Y."/>
            <person name="Holland P.W."/>
            <person name="Paps J."/>
            <person name="Zhu Y."/>
            <person name="Wu F."/>
            <person name="Chen Y."/>
            <person name="Wang J."/>
            <person name="Peng C."/>
            <person name="Meng J."/>
            <person name="Yang L."/>
            <person name="Liu J."/>
            <person name="Wen B."/>
            <person name="Zhang N."/>
            <person name="Huang Z."/>
            <person name="Zhu Q."/>
            <person name="Feng Y."/>
            <person name="Mount A."/>
            <person name="Hedgecock D."/>
            <person name="Xu Z."/>
            <person name="Liu Y."/>
            <person name="Domazet-Loso T."/>
            <person name="Du Y."/>
            <person name="Sun X."/>
            <person name="Zhang S."/>
            <person name="Liu B."/>
            <person name="Cheng P."/>
            <person name="Jiang X."/>
            <person name="Li J."/>
            <person name="Fan D."/>
            <person name="Wang W."/>
            <person name="Fu W."/>
            <person name="Wang T."/>
            <person name="Wang B."/>
            <person name="Zhang J."/>
            <person name="Peng Z."/>
            <person name="Li Y."/>
            <person name="Li N."/>
            <person name="Wang J."/>
            <person name="Chen M."/>
            <person name="He Y."/>
            <person name="Tan F."/>
            <person name="Song X."/>
            <person name="Zheng Q."/>
            <person name="Huang R."/>
            <person name="Yang H."/>
            <person name="Du X."/>
            <person name="Chen L."/>
            <person name="Yang M."/>
            <person name="Gaffney P.M."/>
            <person name="Wang S."/>
            <person name="Luo L."/>
            <person name="She Z."/>
            <person name="Ming Y."/>
            <person name="Huang W."/>
            <person name="Zhang S."/>
            <person name="Huang B."/>
            <person name="Zhang Y."/>
            <person name="Qu T."/>
            <person name="Ni P."/>
            <person name="Miao G."/>
            <person name="Wang J."/>
            <person name="Wang Q."/>
            <person name="Steinberg C.E."/>
            <person name="Wang H."/>
            <person name="Li N."/>
            <person name="Qian L."/>
            <person name="Zhang G."/>
            <person name="Li Y."/>
            <person name="Yang H."/>
            <person name="Liu X."/>
            <person name="Wang J."/>
            <person name="Yin Y."/>
            <person name="Wang J."/>
        </authorList>
    </citation>
    <scope>NUCLEOTIDE SEQUENCE [LARGE SCALE GENOMIC DNA]</scope>
    <source>
        <strain evidence="14">05x7-T-G4-1.051#20</strain>
    </source>
</reference>
<dbReference type="InterPro" id="IPR000387">
    <property type="entry name" value="Tyr_Pase_dom"/>
</dbReference>
<keyword evidence="14" id="KW-0675">Receptor</keyword>
<evidence type="ECO:0000256" key="5">
    <source>
        <dbReference type="ARBA" id="ARBA00022912"/>
    </source>
</evidence>
<dbReference type="CDD" id="cd00170">
    <property type="entry name" value="SEC14"/>
    <property type="match status" value="1"/>
</dbReference>
<evidence type="ECO:0000256" key="10">
    <source>
        <dbReference type="SAM" id="MobiDB-lite"/>
    </source>
</evidence>
<evidence type="ECO:0000256" key="2">
    <source>
        <dbReference type="ARBA" id="ARBA00013064"/>
    </source>
</evidence>
<dbReference type="Pfam" id="PF00102">
    <property type="entry name" value="Y_phosphatase"/>
    <property type="match status" value="1"/>
</dbReference>
<keyword evidence="6" id="KW-0007">Acetylation</keyword>
<dbReference type="SMART" id="SM01100">
    <property type="entry name" value="CRAL_TRIO_N"/>
    <property type="match status" value="1"/>
</dbReference>
<evidence type="ECO:0000259" key="13">
    <source>
        <dbReference type="PROSITE" id="PS50191"/>
    </source>
</evidence>
<dbReference type="PROSITE" id="PS00383">
    <property type="entry name" value="TYR_PHOSPHATASE_1"/>
    <property type="match status" value="1"/>
</dbReference>
<organism evidence="14">
    <name type="scientific">Magallana gigas</name>
    <name type="common">Pacific oyster</name>
    <name type="synonym">Crassostrea gigas</name>
    <dbReference type="NCBI Taxonomy" id="29159"/>
    <lineage>
        <taxon>Eukaryota</taxon>
        <taxon>Metazoa</taxon>
        <taxon>Spiralia</taxon>
        <taxon>Lophotrochozoa</taxon>
        <taxon>Mollusca</taxon>
        <taxon>Bivalvia</taxon>
        <taxon>Autobranchia</taxon>
        <taxon>Pteriomorphia</taxon>
        <taxon>Ostreida</taxon>
        <taxon>Ostreoidea</taxon>
        <taxon>Ostreidae</taxon>
        <taxon>Magallana</taxon>
    </lineage>
</organism>
<evidence type="ECO:0000256" key="4">
    <source>
        <dbReference type="ARBA" id="ARBA00022801"/>
    </source>
</evidence>
<dbReference type="SUPFAM" id="SSF52799">
    <property type="entry name" value="(Phosphotyrosine protein) phosphatases II"/>
    <property type="match status" value="1"/>
</dbReference>
<feature type="region of interest" description="Disordered" evidence="10">
    <location>
        <begin position="310"/>
        <end position="442"/>
    </location>
</feature>
<dbReference type="PROSITE" id="PS50056">
    <property type="entry name" value="TYR_PHOSPHATASE_2"/>
    <property type="match status" value="1"/>
</dbReference>
<dbReference type="FunFam" id="3.90.190.10:FF:000026">
    <property type="entry name" value="tyrosine-protein phosphatase non-receptor type 9"/>
    <property type="match status" value="1"/>
</dbReference>
<dbReference type="FunFam" id="3.40.525.10:FF:000005">
    <property type="entry name" value="Tyrosine-protein phosphatase non-receptor type 9"/>
    <property type="match status" value="1"/>
</dbReference>
<dbReference type="SUPFAM" id="SSF52087">
    <property type="entry name" value="CRAL/TRIO domain"/>
    <property type="match status" value="1"/>
</dbReference>
<dbReference type="PANTHER" id="PTHR19134:SF534">
    <property type="entry name" value="LD27988P"/>
    <property type="match status" value="1"/>
</dbReference>
<accession>K1QFA5</accession>
<protein>
    <recommendedName>
        <fullName evidence="9">Tyrosine-protein phosphatase non-receptor type 9</fullName>
        <ecNumber evidence="2">3.1.3.48</ecNumber>
    </recommendedName>
</protein>
<comment type="subcellular location">
    <subcellularLocation>
        <location evidence="1">Cytoplasm</location>
    </subcellularLocation>
</comment>
<dbReference type="GO" id="GO:0005737">
    <property type="term" value="C:cytoplasm"/>
    <property type="evidence" value="ECO:0007669"/>
    <property type="project" value="UniProtKB-SubCell"/>
</dbReference>
<gene>
    <name evidence="14" type="ORF">CGI_10020162</name>
</gene>
<feature type="domain" description="CRAL-TRIO" evidence="13">
    <location>
        <begin position="116"/>
        <end position="285"/>
    </location>
</feature>
<dbReference type="EMBL" id="JH817192">
    <property type="protein sequence ID" value="EKC27535.1"/>
    <property type="molecule type" value="Genomic_DNA"/>
</dbReference>
<keyword evidence="5" id="KW-0904">Protein phosphatase</keyword>
<dbReference type="SMART" id="SM00516">
    <property type="entry name" value="SEC14"/>
    <property type="match status" value="1"/>
</dbReference>
<proteinExistence type="inferred from homology"/>
<dbReference type="Gene3D" id="1.10.8.20">
    <property type="entry name" value="N-terminal domain of phosphatidylinositol transfer protein sec14p"/>
    <property type="match status" value="1"/>
</dbReference>
<dbReference type="InterPro" id="IPR003595">
    <property type="entry name" value="Tyr_Pase_cat"/>
</dbReference>
<dbReference type="PROSITE" id="PS50191">
    <property type="entry name" value="CRAL_TRIO"/>
    <property type="match status" value="1"/>
</dbReference>
<dbReference type="InterPro" id="IPR036865">
    <property type="entry name" value="CRAL-TRIO_dom_sf"/>
</dbReference>
<feature type="compositionally biased region" description="Polar residues" evidence="10">
    <location>
        <begin position="421"/>
        <end position="432"/>
    </location>
</feature>
<evidence type="ECO:0000259" key="11">
    <source>
        <dbReference type="PROSITE" id="PS50055"/>
    </source>
</evidence>
<evidence type="ECO:0000256" key="3">
    <source>
        <dbReference type="ARBA" id="ARBA00022490"/>
    </source>
</evidence>
<evidence type="ECO:0000256" key="7">
    <source>
        <dbReference type="ARBA" id="ARBA00055430"/>
    </source>
</evidence>
<name>K1QFA5_MAGGI</name>
<dbReference type="Pfam" id="PF00650">
    <property type="entry name" value="CRAL_TRIO"/>
    <property type="match status" value="1"/>
</dbReference>
<dbReference type="EC" id="3.1.3.48" evidence="2"/>
<evidence type="ECO:0000256" key="1">
    <source>
        <dbReference type="ARBA" id="ARBA00004496"/>
    </source>
</evidence>
<dbReference type="Gene3D" id="3.90.190.10">
    <property type="entry name" value="Protein tyrosine phosphatase superfamily"/>
    <property type="match status" value="1"/>
</dbReference>
<dbReference type="InterPro" id="IPR016130">
    <property type="entry name" value="Tyr_Pase_AS"/>
</dbReference>
<dbReference type="InterPro" id="IPR050348">
    <property type="entry name" value="Protein-Tyr_Phosphatase"/>
</dbReference>
<dbReference type="GO" id="GO:0004725">
    <property type="term" value="F:protein tyrosine phosphatase activity"/>
    <property type="evidence" value="ECO:0007669"/>
    <property type="project" value="UniProtKB-EC"/>
</dbReference>
<feature type="compositionally biased region" description="Polar residues" evidence="10">
    <location>
        <begin position="399"/>
        <end position="408"/>
    </location>
</feature>
<feature type="compositionally biased region" description="Polar residues" evidence="10">
    <location>
        <begin position="316"/>
        <end position="331"/>
    </location>
</feature>
<dbReference type="SMART" id="SM00194">
    <property type="entry name" value="PTPc"/>
    <property type="match status" value="1"/>
</dbReference>
<evidence type="ECO:0000313" key="14">
    <source>
        <dbReference type="EMBL" id="EKC27535.1"/>
    </source>
</evidence>
<dbReference type="Gene3D" id="3.40.525.10">
    <property type="entry name" value="CRAL-TRIO lipid binding domain"/>
    <property type="match status" value="1"/>
</dbReference>
<evidence type="ECO:0000259" key="12">
    <source>
        <dbReference type="PROSITE" id="PS50056"/>
    </source>
</evidence>
<dbReference type="InterPro" id="IPR000242">
    <property type="entry name" value="PTP_cat"/>
</dbReference>
<dbReference type="InterPro" id="IPR036273">
    <property type="entry name" value="CRAL/TRIO_N_dom_sf"/>
</dbReference>
<dbReference type="PANTHER" id="PTHR19134">
    <property type="entry name" value="RECEPTOR-TYPE TYROSINE-PROTEIN PHOSPHATASE"/>
    <property type="match status" value="1"/>
</dbReference>
<evidence type="ECO:0000256" key="9">
    <source>
        <dbReference type="ARBA" id="ARBA00069781"/>
    </source>
</evidence>
<dbReference type="AlphaFoldDB" id="K1QFA5"/>
<feature type="domain" description="Tyrosine specific protein phosphatases" evidence="12">
    <location>
        <begin position="629"/>
        <end position="713"/>
    </location>
</feature>
<dbReference type="PROSITE" id="PS50055">
    <property type="entry name" value="TYR_PHOSPHATASE_PTP"/>
    <property type="match status" value="1"/>
</dbReference>
<dbReference type="InterPro" id="IPR011074">
    <property type="entry name" value="CRAL/TRIO_N_dom"/>
</dbReference>
<dbReference type="InParanoid" id="K1QFA5"/>
<feature type="domain" description="Tyrosine-protein phosphatase" evidence="11">
    <location>
        <begin position="461"/>
        <end position="722"/>
    </location>
</feature>